<evidence type="ECO:0000256" key="4">
    <source>
        <dbReference type="ARBA" id="ARBA00012621"/>
    </source>
</evidence>
<organism evidence="14 15">
    <name type="scientific">Tolumonas auensis (strain DSM 9187 / NBRC 110442 / TA 4)</name>
    <dbReference type="NCBI Taxonomy" id="595494"/>
    <lineage>
        <taxon>Bacteria</taxon>
        <taxon>Pseudomonadati</taxon>
        <taxon>Pseudomonadota</taxon>
        <taxon>Gammaproteobacteria</taxon>
        <taxon>Aeromonadales</taxon>
        <taxon>Aeromonadaceae</taxon>
        <taxon>Tolumonas</taxon>
    </lineage>
</organism>
<dbReference type="InterPro" id="IPR038107">
    <property type="entry name" value="Glycos_transf_N_sf"/>
</dbReference>
<dbReference type="AlphaFoldDB" id="C4L7W7"/>
<dbReference type="NCBIfam" id="NF004388">
    <property type="entry name" value="PRK05749.1-4"/>
    <property type="match status" value="1"/>
</dbReference>
<evidence type="ECO:0000313" key="15">
    <source>
        <dbReference type="Proteomes" id="UP000009073"/>
    </source>
</evidence>
<protein>
    <recommendedName>
        <fullName evidence="5 12">3-deoxy-D-manno-octulosonic acid transferase</fullName>
        <shortName evidence="12">Kdo transferase</shortName>
        <ecNumber evidence="4 12">2.4.99.12</ecNumber>
    </recommendedName>
    <alternativeName>
        <fullName evidence="8 12">Lipid IV(A) 3-deoxy-D-manno-octulosonic acid transferase</fullName>
    </alternativeName>
</protein>
<evidence type="ECO:0000256" key="11">
    <source>
        <dbReference type="PIRSR" id="PIRSR639901-2"/>
    </source>
</evidence>
<evidence type="ECO:0000256" key="2">
    <source>
        <dbReference type="ARBA" id="ARBA00004713"/>
    </source>
</evidence>
<reference evidence="14 15" key="2">
    <citation type="journal article" date="2011" name="Stand. Genomic Sci.">
        <title>Complete genome sequence of Tolumonas auensis type strain (TA 4).</title>
        <authorList>
            <person name="Chertkov O."/>
            <person name="Copeland A."/>
            <person name="Lucas S."/>
            <person name="Lapidus A."/>
            <person name="Berry K.W."/>
            <person name="Detter J.C."/>
            <person name="Del Rio T.G."/>
            <person name="Hammon N."/>
            <person name="Dalin E."/>
            <person name="Tice H."/>
            <person name="Pitluck S."/>
            <person name="Richardson P."/>
            <person name="Bruce D."/>
            <person name="Goodwin L."/>
            <person name="Han C."/>
            <person name="Tapia R."/>
            <person name="Saunders E."/>
            <person name="Schmutz J."/>
            <person name="Brettin T."/>
            <person name="Larimer F."/>
            <person name="Land M."/>
            <person name="Hauser L."/>
            <person name="Spring S."/>
            <person name="Rohde M."/>
            <person name="Kyrpides N.C."/>
            <person name="Ivanova N."/>
            <person name="Goker M."/>
            <person name="Beller H.R."/>
            <person name="Klenk H.P."/>
            <person name="Woyke T."/>
        </authorList>
    </citation>
    <scope>NUCLEOTIDE SEQUENCE [LARGE SCALE GENOMIC DNA]</scope>
    <source>
        <strain evidence="15">DSM 9187 / TA4</strain>
    </source>
</reference>
<dbReference type="SUPFAM" id="SSF53756">
    <property type="entry name" value="UDP-Glycosyltransferase/glycogen phosphorylase"/>
    <property type="match status" value="1"/>
</dbReference>
<dbReference type="Pfam" id="PF04413">
    <property type="entry name" value="Glycos_transf_N"/>
    <property type="match status" value="1"/>
</dbReference>
<gene>
    <name evidence="14" type="ordered locus">Tola_0136</name>
</gene>
<evidence type="ECO:0000256" key="3">
    <source>
        <dbReference type="ARBA" id="ARBA00006380"/>
    </source>
</evidence>
<evidence type="ECO:0000256" key="1">
    <source>
        <dbReference type="ARBA" id="ARBA00004388"/>
    </source>
</evidence>
<dbReference type="CAZy" id="GT30">
    <property type="family name" value="Glycosyltransferase Family 30"/>
</dbReference>
<comment type="similarity">
    <text evidence="3">Belongs to the glycosyltransferase group 1 family. Glycosyltransferase 30 subfamily.</text>
</comment>
<keyword evidence="6 12" id="KW-0808">Transferase</keyword>
<dbReference type="Gene3D" id="3.40.50.2000">
    <property type="entry name" value="Glycogen Phosphorylase B"/>
    <property type="match status" value="1"/>
</dbReference>
<dbReference type="PANTHER" id="PTHR42755">
    <property type="entry name" value="3-DEOXY-MANNO-OCTULOSONATE CYTIDYLYLTRANSFERASE"/>
    <property type="match status" value="1"/>
</dbReference>
<dbReference type="InterPro" id="IPR007507">
    <property type="entry name" value="Glycos_transf_N"/>
</dbReference>
<dbReference type="HOGENOM" id="CLU_036146_2_0_6"/>
<dbReference type="STRING" id="595494.Tola_0136"/>
<dbReference type="OrthoDB" id="9789797at2"/>
<comment type="pathway">
    <text evidence="2 12">Bacterial outer membrane biogenesis; LPS core biosynthesis.</text>
</comment>
<dbReference type="GO" id="GO:0005886">
    <property type="term" value="C:plasma membrane"/>
    <property type="evidence" value="ECO:0007669"/>
    <property type="project" value="UniProtKB-SubCell"/>
</dbReference>
<proteinExistence type="inferred from homology"/>
<evidence type="ECO:0000256" key="10">
    <source>
        <dbReference type="PIRSR" id="PIRSR639901-1"/>
    </source>
</evidence>
<keyword evidence="12" id="KW-1133">Transmembrane helix</keyword>
<evidence type="ECO:0000256" key="6">
    <source>
        <dbReference type="ARBA" id="ARBA00022679"/>
    </source>
</evidence>
<dbReference type="InterPro" id="IPR039901">
    <property type="entry name" value="Kdotransferase"/>
</dbReference>
<keyword evidence="12" id="KW-0472">Membrane</keyword>
<dbReference type="KEGG" id="tau:Tola_0136"/>
<dbReference type="FunFam" id="3.40.50.2000:FF:000032">
    <property type="entry name" value="3-deoxy-D-manno-octulosonic acid transferase"/>
    <property type="match status" value="1"/>
</dbReference>
<dbReference type="GO" id="GO:0009244">
    <property type="term" value="P:lipopolysaccharide core region biosynthetic process"/>
    <property type="evidence" value="ECO:0007669"/>
    <property type="project" value="UniProtKB-UniRule"/>
</dbReference>
<feature type="active site" description="Proton acceptor" evidence="10">
    <location>
        <position position="76"/>
    </location>
</feature>
<keyword evidence="15" id="KW-1185">Reference proteome</keyword>
<reference evidence="15" key="1">
    <citation type="submission" date="2009-05" db="EMBL/GenBank/DDBJ databases">
        <title>Complete sequence of Tolumonas auensis DSM 9187.</title>
        <authorList>
            <consortium name="US DOE Joint Genome Institute"/>
            <person name="Lucas S."/>
            <person name="Copeland A."/>
            <person name="Lapidus A."/>
            <person name="Glavina del Rio T."/>
            <person name="Tice H."/>
            <person name="Bruce D."/>
            <person name="Goodwin L."/>
            <person name="Pitluck S."/>
            <person name="Chertkov O."/>
            <person name="Brettin T."/>
            <person name="Detter J.C."/>
            <person name="Han C."/>
            <person name="Larimer F."/>
            <person name="Land M."/>
            <person name="Hauser L."/>
            <person name="Kyrpides N."/>
            <person name="Mikhailova N."/>
            <person name="Spring S."/>
            <person name="Beller H."/>
        </authorList>
    </citation>
    <scope>NUCLEOTIDE SEQUENCE [LARGE SCALE GENOMIC DNA]</scope>
    <source>
        <strain evidence="15">DSM 9187 / TA4</strain>
    </source>
</reference>
<feature type="site" description="Transition state stabilizer" evidence="11">
    <location>
        <position position="145"/>
    </location>
</feature>
<accession>C4L7W7</accession>
<feature type="domain" description="3-deoxy-D-manno-octulosonic-acid transferase N-terminal" evidence="13">
    <location>
        <begin position="50"/>
        <end position="226"/>
    </location>
</feature>
<evidence type="ECO:0000256" key="8">
    <source>
        <dbReference type="ARBA" id="ARBA00031445"/>
    </source>
</evidence>
<keyword evidence="12" id="KW-0448">Lipopolysaccharide biosynthesis</keyword>
<dbReference type="PANTHER" id="PTHR42755:SF1">
    <property type="entry name" value="3-DEOXY-D-MANNO-OCTULOSONIC ACID TRANSFERASE, MITOCHONDRIAL-RELATED"/>
    <property type="match status" value="1"/>
</dbReference>
<comment type="subcellular location">
    <subcellularLocation>
        <location evidence="1">Cell inner membrane</location>
        <topology evidence="1">Single-pass membrane protein</topology>
        <orientation evidence="1">Cytoplasmic side</orientation>
    </subcellularLocation>
    <subcellularLocation>
        <location evidence="12">Cell membrane</location>
    </subcellularLocation>
</comment>
<evidence type="ECO:0000313" key="14">
    <source>
        <dbReference type="EMBL" id="ACQ91766.1"/>
    </source>
</evidence>
<keyword evidence="12" id="KW-0812">Transmembrane</keyword>
<dbReference type="UniPathway" id="UPA00958"/>
<feature type="site" description="Transition state stabilizer" evidence="11">
    <location>
        <position position="223"/>
    </location>
</feature>
<dbReference type="EMBL" id="CP001616">
    <property type="protein sequence ID" value="ACQ91766.1"/>
    <property type="molecule type" value="Genomic_DNA"/>
</dbReference>
<keyword evidence="12" id="KW-1003">Cell membrane</keyword>
<comment type="function">
    <text evidence="12">Involved in lipopolysaccharide (LPS) biosynthesis. Catalyzes the transfer of 3-deoxy-D-manno-octulosonate (Kdo) residue(s) from CMP-Kdo to lipid IV(A), the tetraacyldisaccharide-1,4'-bisphosphate precursor of lipid A.</text>
</comment>
<evidence type="ECO:0000256" key="5">
    <source>
        <dbReference type="ARBA" id="ARBA00019077"/>
    </source>
</evidence>
<dbReference type="eggNOG" id="COG1519">
    <property type="taxonomic scope" value="Bacteria"/>
</dbReference>
<name>C4L7W7_TOLAT</name>
<evidence type="ECO:0000256" key="9">
    <source>
        <dbReference type="ARBA" id="ARBA00049183"/>
    </source>
</evidence>
<feature type="transmembrane region" description="Helical" evidence="12">
    <location>
        <begin position="20"/>
        <end position="38"/>
    </location>
</feature>
<evidence type="ECO:0000259" key="13">
    <source>
        <dbReference type="Pfam" id="PF04413"/>
    </source>
</evidence>
<evidence type="ECO:0000256" key="12">
    <source>
        <dbReference type="RuleBase" id="RU365103"/>
    </source>
</evidence>
<dbReference type="Gene3D" id="3.40.50.11720">
    <property type="entry name" value="3-Deoxy-D-manno-octulosonic-acid transferase, N-terminal domain"/>
    <property type="match status" value="1"/>
</dbReference>
<comment type="catalytic activity">
    <reaction evidence="9 12">
        <text>lipid IVA (E. coli) + CMP-3-deoxy-beta-D-manno-octulosonate = alpha-Kdo-(2-&gt;6)-lipid IVA (E. coli) + CMP + H(+)</text>
        <dbReference type="Rhea" id="RHEA:28066"/>
        <dbReference type="ChEBI" id="CHEBI:15378"/>
        <dbReference type="ChEBI" id="CHEBI:58603"/>
        <dbReference type="ChEBI" id="CHEBI:60364"/>
        <dbReference type="ChEBI" id="CHEBI:60377"/>
        <dbReference type="ChEBI" id="CHEBI:85987"/>
        <dbReference type="EC" id="2.4.99.12"/>
    </reaction>
</comment>
<dbReference type="EC" id="2.4.99.12" evidence="4 12"/>
<evidence type="ECO:0000256" key="7">
    <source>
        <dbReference type="ARBA" id="ARBA00022968"/>
    </source>
</evidence>
<dbReference type="Proteomes" id="UP000009073">
    <property type="component" value="Chromosome"/>
</dbReference>
<keyword evidence="7" id="KW-0735">Signal-anchor</keyword>
<dbReference type="GO" id="GO:0009245">
    <property type="term" value="P:lipid A biosynthetic process"/>
    <property type="evidence" value="ECO:0007669"/>
    <property type="project" value="TreeGrafter"/>
</dbReference>
<sequence length="435" mass="49166">MIGFSDTVAQTLCRSLSMRLLYTFLIYLLLPVILFLLYRPQRGKPGFGSRWKEHFGFVTAPNARFPLWIHAVSVGETIAVTPLIKALKQQHPDLPILLTTTTRTGADQAARLGDLVEHRYAPLDYPGAVARFLQQIKPRALLIMETELWPNLLASCGHRKIPVVILNARLSERSCQRYQHIRHFFQQMSHSLTLLLCQHHEDAARFKRLGVAEQQIAVTGSIKFDIQLDQKQIEAGEQYRQELNHRPVWIAASTHKGEDELILRAHRQILQQIPDTLLLLVPRHPERFTDVAQLCQNQGFTLCRRSEQRTATSDENILLGDSMGEMAYYFQIADLAFMGGSLVPVGGHNLLEPAALAKPTLIGPHFFNFNDITRQLVEKKACYIIQNDDELARNVITLLRSEEQRLEMGMVGFDVVAANQGAIAKSLAAISKIVQ</sequence>
<dbReference type="GO" id="GO:0043842">
    <property type="term" value="F:Kdo transferase activity"/>
    <property type="evidence" value="ECO:0007669"/>
    <property type="project" value="UniProtKB-EC"/>
</dbReference>
<dbReference type="FunFam" id="3.40.50.11720:FF:000001">
    <property type="entry name" value="3-deoxy-D-manno-octulosonic acid transferase"/>
    <property type="match status" value="1"/>
</dbReference>